<dbReference type="InterPro" id="IPR027417">
    <property type="entry name" value="P-loop_NTPase"/>
</dbReference>
<name>A0AB39HN96_9BACI</name>
<feature type="domain" description="Phosphoribulokinase/uridine kinase" evidence="1">
    <location>
        <begin position="20"/>
        <end position="202"/>
    </location>
</feature>
<dbReference type="InterPro" id="IPR006083">
    <property type="entry name" value="PRK/URK"/>
</dbReference>
<evidence type="ECO:0000313" key="2">
    <source>
        <dbReference type="EMBL" id="XDK31990.1"/>
    </source>
</evidence>
<dbReference type="GO" id="GO:0016301">
    <property type="term" value="F:kinase activity"/>
    <property type="evidence" value="ECO:0007669"/>
    <property type="project" value="UniProtKB-KW"/>
</dbReference>
<dbReference type="EMBL" id="CP162599">
    <property type="protein sequence ID" value="XDK31990.1"/>
    <property type="molecule type" value="Genomic_DNA"/>
</dbReference>
<dbReference type="PANTHER" id="PTHR10285">
    <property type="entry name" value="URIDINE KINASE"/>
    <property type="match status" value="1"/>
</dbReference>
<dbReference type="RefSeq" id="WP_368652714.1">
    <property type="nucleotide sequence ID" value="NZ_CP162599.1"/>
</dbReference>
<protein>
    <submittedName>
        <fullName evidence="2">Uridine kinase</fullName>
    </submittedName>
</protein>
<sequence>MDNILYKIAKLIRSNERKVIIGVSGHGAAGKTTFTNQLIKLLGQDDVNYINTDPYIISTSNMRKYAVINYEYKNENHRYKMTACHPAAHNISILERDIHMIRDGLDIYTLSIDNTKSKLSSSEKKIHIIEGMSVAFTNPDLFDLKIYLYTDGETELMRRSFRDVTERRVNLDFLRQSHEERRIQYELFMHPYHQDFDIVIRNSNEGFFLEKDNLN</sequence>
<dbReference type="GO" id="GO:0005524">
    <property type="term" value="F:ATP binding"/>
    <property type="evidence" value="ECO:0007669"/>
    <property type="project" value="InterPro"/>
</dbReference>
<dbReference type="SUPFAM" id="SSF52540">
    <property type="entry name" value="P-loop containing nucleoside triphosphate hydrolases"/>
    <property type="match status" value="1"/>
</dbReference>
<gene>
    <name evidence="2" type="ORF">AB4Y30_13350</name>
</gene>
<organism evidence="2">
    <name type="scientific">Ornithinibacillus sp. 4-3</name>
    <dbReference type="NCBI Taxonomy" id="3231488"/>
    <lineage>
        <taxon>Bacteria</taxon>
        <taxon>Bacillati</taxon>
        <taxon>Bacillota</taxon>
        <taxon>Bacilli</taxon>
        <taxon>Bacillales</taxon>
        <taxon>Bacillaceae</taxon>
        <taxon>Ornithinibacillus</taxon>
    </lineage>
</organism>
<dbReference type="Pfam" id="PF00485">
    <property type="entry name" value="PRK"/>
    <property type="match status" value="1"/>
</dbReference>
<keyword evidence="2" id="KW-0418">Kinase</keyword>
<accession>A0AB39HN96</accession>
<dbReference type="Gene3D" id="3.40.50.300">
    <property type="entry name" value="P-loop containing nucleotide triphosphate hydrolases"/>
    <property type="match status" value="1"/>
</dbReference>
<proteinExistence type="predicted"/>
<reference evidence="2" key="1">
    <citation type="submission" date="2024-07" db="EMBL/GenBank/DDBJ databases">
        <title>Halotolerant mesophilic bacterium Ornithinibacillus sp. 4-3, sp. nov., isolated from soil.</title>
        <authorList>
            <person name="Sidarenka A.V."/>
            <person name="Guliayeva D.E."/>
            <person name="Leanovich S.I."/>
            <person name="Hileuskaya K.S."/>
            <person name="Akhremchuk A.E."/>
            <person name="Sikolenko M.A."/>
            <person name="Valentovich L.N."/>
        </authorList>
    </citation>
    <scope>NUCLEOTIDE SEQUENCE</scope>
    <source>
        <strain evidence="2">4-3</strain>
    </source>
</reference>
<evidence type="ECO:0000259" key="1">
    <source>
        <dbReference type="Pfam" id="PF00485"/>
    </source>
</evidence>
<dbReference type="AlphaFoldDB" id="A0AB39HN96"/>
<keyword evidence="2" id="KW-0808">Transferase</keyword>